<sequence length="317" mass="34237">MDSSTESIATTSLAIEHHGKRILIEAVAGDHIAAMIDASKKFYEWQYLGTLAEYLKPGDLVLDVGANIGNHSLYFAAVCEAKVISFEPLPLAADILQRNVDSNSLQDHIEVRRVALGEKPSRATLDKLDLKNVGATTFAVSSNGEYAVSAIDVEEIRQRVALIKVDAEGMDVAVLKGAIDLIARDRPIIACEAATAVEQAELEQFASESGYSFVAQFNATPTYILVPSATPLERAHMERRAAGLITRTNWATRDLYYRLGLVNGELKSIKDGLSTAPAEQDASTAVAGLSERVKQLEVLLGELSNRLEDRDPNAAGA</sequence>
<dbReference type="PANTHER" id="PTHR34203:SF15">
    <property type="entry name" value="SLL1173 PROTEIN"/>
    <property type="match status" value="1"/>
</dbReference>
<proteinExistence type="predicted"/>
<accession>A0ABS6IB77</accession>
<dbReference type="GO" id="GO:0008168">
    <property type="term" value="F:methyltransferase activity"/>
    <property type="evidence" value="ECO:0007669"/>
    <property type="project" value="UniProtKB-KW"/>
</dbReference>
<comment type="caution">
    <text evidence="2">The sequence shown here is derived from an EMBL/GenBank/DDBJ whole genome shotgun (WGS) entry which is preliminary data.</text>
</comment>
<dbReference type="GO" id="GO:0032259">
    <property type="term" value="P:methylation"/>
    <property type="evidence" value="ECO:0007669"/>
    <property type="project" value="UniProtKB-KW"/>
</dbReference>
<dbReference type="Proteomes" id="UP000824166">
    <property type="component" value="Unassembled WGS sequence"/>
</dbReference>
<dbReference type="RefSeq" id="WP_216926433.1">
    <property type="nucleotide sequence ID" value="NZ_JAHOPC010000013.1"/>
</dbReference>
<dbReference type="EMBL" id="JAHOPC010000013">
    <property type="protein sequence ID" value="MBU8868314.1"/>
    <property type="molecule type" value="Genomic_DNA"/>
</dbReference>
<dbReference type="InterPro" id="IPR006342">
    <property type="entry name" value="FkbM_mtfrase"/>
</dbReference>
<keyword evidence="2" id="KW-0489">Methyltransferase</keyword>
<name>A0ABS6IB77_9MICC</name>
<feature type="domain" description="Methyltransferase FkbM" evidence="1">
    <location>
        <begin position="63"/>
        <end position="212"/>
    </location>
</feature>
<reference evidence="2 3" key="1">
    <citation type="submission" date="2021-06" db="EMBL/GenBank/DDBJ databases">
        <authorList>
            <person name="Jeong J.W."/>
        </authorList>
    </citation>
    <scope>NUCLEOTIDE SEQUENCE [LARGE SCALE GENOMIC DNA]</scope>
    <source>
        <strain evidence="2 3">MMS21-TAE1-1</strain>
    </source>
</reference>
<evidence type="ECO:0000313" key="2">
    <source>
        <dbReference type="EMBL" id="MBU8868314.1"/>
    </source>
</evidence>
<keyword evidence="3" id="KW-1185">Reference proteome</keyword>
<dbReference type="NCBIfam" id="TIGR01444">
    <property type="entry name" value="fkbM_fam"/>
    <property type="match status" value="1"/>
</dbReference>
<dbReference type="PANTHER" id="PTHR34203">
    <property type="entry name" value="METHYLTRANSFERASE, FKBM FAMILY PROTEIN"/>
    <property type="match status" value="1"/>
</dbReference>
<keyword evidence="2" id="KW-0378">Hydrolase</keyword>
<dbReference type="GO" id="GO:0016787">
    <property type="term" value="F:hydrolase activity"/>
    <property type="evidence" value="ECO:0007669"/>
    <property type="project" value="UniProtKB-KW"/>
</dbReference>
<evidence type="ECO:0000259" key="1">
    <source>
        <dbReference type="Pfam" id="PF05050"/>
    </source>
</evidence>
<evidence type="ECO:0000313" key="3">
    <source>
        <dbReference type="Proteomes" id="UP000824166"/>
    </source>
</evidence>
<dbReference type="InterPro" id="IPR052514">
    <property type="entry name" value="SAM-dependent_MTase"/>
</dbReference>
<protein>
    <submittedName>
        <fullName evidence="2">FkbM family methyltransferase</fullName>
    </submittedName>
</protein>
<organism evidence="2 3">
    <name type="scientific">Paenarthrobacter aromaticivorans</name>
    <dbReference type="NCBI Taxonomy" id="2849150"/>
    <lineage>
        <taxon>Bacteria</taxon>
        <taxon>Bacillati</taxon>
        <taxon>Actinomycetota</taxon>
        <taxon>Actinomycetes</taxon>
        <taxon>Micrococcales</taxon>
        <taxon>Micrococcaceae</taxon>
        <taxon>Paenarthrobacter</taxon>
    </lineage>
</organism>
<keyword evidence="2" id="KW-0808">Transferase</keyword>
<dbReference type="Pfam" id="PF05050">
    <property type="entry name" value="Methyltransf_21"/>
    <property type="match status" value="1"/>
</dbReference>
<gene>
    <name evidence="2" type="ORF">KSW38_18640</name>
</gene>